<proteinExistence type="predicted"/>
<dbReference type="Proteomes" id="UP000188603">
    <property type="component" value="Chromosome"/>
</dbReference>
<dbReference type="Gene3D" id="3.30.360.10">
    <property type="entry name" value="Dihydrodipicolinate Reductase, domain 2"/>
    <property type="match status" value="1"/>
</dbReference>
<dbReference type="PANTHER" id="PTHR43249">
    <property type="entry name" value="UDP-N-ACETYL-2-AMINO-2-DEOXY-D-GLUCURONATE OXIDASE"/>
    <property type="match status" value="1"/>
</dbReference>
<protein>
    <submittedName>
        <fullName evidence="3">Oxidoreductase</fullName>
    </submittedName>
</protein>
<dbReference type="PANTHER" id="PTHR43249:SF1">
    <property type="entry name" value="D-GLUCOSIDE 3-DEHYDROGENASE"/>
    <property type="match status" value="1"/>
</dbReference>
<dbReference type="RefSeq" id="WP_077718977.1">
    <property type="nucleotide sequence ID" value="NZ_CP019699.1"/>
</dbReference>
<dbReference type="AlphaFoldDB" id="A0A1U9K552"/>
<dbReference type="SUPFAM" id="SSF51735">
    <property type="entry name" value="NAD(P)-binding Rossmann-fold domains"/>
    <property type="match status" value="1"/>
</dbReference>
<dbReference type="EMBL" id="CP019699">
    <property type="protein sequence ID" value="AQS55158.1"/>
    <property type="molecule type" value="Genomic_DNA"/>
</dbReference>
<dbReference type="SUPFAM" id="SSF55347">
    <property type="entry name" value="Glyceraldehyde-3-phosphate dehydrogenase-like, C-terminal domain"/>
    <property type="match status" value="1"/>
</dbReference>
<dbReference type="STRING" id="1471761.B0W44_04610"/>
<dbReference type="InterPro" id="IPR036291">
    <property type="entry name" value="NAD(P)-bd_dom_sf"/>
</dbReference>
<gene>
    <name evidence="3" type="ORF">B0W44_04610</name>
</gene>
<dbReference type="Gene3D" id="3.40.50.720">
    <property type="entry name" value="NAD(P)-binding Rossmann-like Domain"/>
    <property type="match status" value="1"/>
</dbReference>
<evidence type="ECO:0000259" key="2">
    <source>
        <dbReference type="Pfam" id="PF22725"/>
    </source>
</evidence>
<keyword evidence="4" id="KW-1185">Reference proteome</keyword>
<dbReference type="Pfam" id="PF01408">
    <property type="entry name" value="GFO_IDH_MocA"/>
    <property type="match status" value="1"/>
</dbReference>
<dbReference type="InterPro" id="IPR055170">
    <property type="entry name" value="GFO_IDH_MocA-like_dom"/>
</dbReference>
<dbReference type="OrthoDB" id="9815825at2"/>
<accession>A0A1U9K552</accession>
<reference evidence="3 4" key="1">
    <citation type="journal article" date="2015" name="Int. J. Syst. Evol. Microbiol.">
        <title>Novibacillus thermophilus gen. nov., sp. nov., a Gram-staining-negative and moderately thermophilic member of the family Thermoactinomycetaceae.</title>
        <authorList>
            <person name="Yang G."/>
            <person name="Chen J."/>
            <person name="Zhou S."/>
        </authorList>
    </citation>
    <scope>NUCLEOTIDE SEQUENCE [LARGE SCALE GENOMIC DNA]</scope>
    <source>
        <strain evidence="3 4">SG-1</strain>
    </source>
</reference>
<dbReference type="GO" id="GO:0000166">
    <property type="term" value="F:nucleotide binding"/>
    <property type="evidence" value="ECO:0007669"/>
    <property type="project" value="InterPro"/>
</dbReference>
<evidence type="ECO:0000259" key="1">
    <source>
        <dbReference type="Pfam" id="PF01408"/>
    </source>
</evidence>
<dbReference type="InterPro" id="IPR000683">
    <property type="entry name" value="Gfo/Idh/MocA-like_OxRdtase_N"/>
</dbReference>
<sequence length="319" mass="34786">MLRVGMVGAGGIASTHLHHLNLNEQVELVAVCDINEDVLSAKATEYGAAPYRDVEKMLDKEKLDVLFVCVPPFAHGTIEEEAAARGIHLFVEKPVGLDMNTVKQKAKAIEASGVLAGTGYCLRYLDTVQRLKEYIIDKTVAMVRGYYLTMFVSTPWWRDMSKSGGQLVEQATHIVDLMRYFAGDVEKVSADMALCAMHDVEGLNIPDVGSVNVVFTSGAIGHMATSFTQPDHRSGVEILGRDFRAVIDGTTLSIAEGDCTTTYRSSVDFYKEQDDAFIEAVKTGNPSLILAPFKEAVKTLQITLAANESAKSGSSVWLR</sequence>
<feature type="domain" description="Gfo/Idh/MocA-like oxidoreductase N-terminal" evidence="1">
    <location>
        <begin position="2"/>
        <end position="119"/>
    </location>
</feature>
<dbReference type="KEGG" id="ntr:B0W44_04610"/>
<evidence type="ECO:0000313" key="4">
    <source>
        <dbReference type="Proteomes" id="UP000188603"/>
    </source>
</evidence>
<dbReference type="InterPro" id="IPR052515">
    <property type="entry name" value="Gfo/Idh/MocA_Oxidoreductase"/>
</dbReference>
<feature type="domain" description="GFO/IDH/MocA-like oxidoreductase" evidence="2">
    <location>
        <begin position="141"/>
        <end position="241"/>
    </location>
</feature>
<dbReference type="Pfam" id="PF22725">
    <property type="entry name" value="GFO_IDH_MocA_C3"/>
    <property type="match status" value="1"/>
</dbReference>
<evidence type="ECO:0000313" key="3">
    <source>
        <dbReference type="EMBL" id="AQS55158.1"/>
    </source>
</evidence>
<name>A0A1U9K552_9BACL</name>
<organism evidence="3 4">
    <name type="scientific">Novibacillus thermophilus</name>
    <dbReference type="NCBI Taxonomy" id="1471761"/>
    <lineage>
        <taxon>Bacteria</taxon>
        <taxon>Bacillati</taxon>
        <taxon>Bacillota</taxon>
        <taxon>Bacilli</taxon>
        <taxon>Bacillales</taxon>
        <taxon>Thermoactinomycetaceae</taxon>
        <taxon>Novibacillus</taxon>
    </lineage>
</organism>